<dbReference type="Proteomes" id="UP001143910">
    <property type="component" value="Unassembled WGS sequence"/>
</dbReference>
<reference evidence="1" key="1">
    <citation type="submission" date="2022-08" db="EMBL/GenBank/DDBJ databases">
        <title>Genome Sequence of Lecanicillium fungicola.</title>
        <authorList>
            <person name="Buettner E."/>
        </authorList>
    </citation>
    <scope>NUCLEOTIDE SEQUENCE</scope>
    <source>
        <strain evidence="1">Babe33</strain>
    </source>
</reference>
<comment type="caution">
    <text evidence="1">The sequence shown here is derived from an EMBL/GenBank/DDBJ whole genome shotgun (WGS) entry which is preliminary data.</text>
</comment>
<evidence type="ECO:0000313" key="2">
    <source>
        <dbReference type="Proteomes" id="UP001143910"/>
    </source>
</evidence>
<proteinExistence type="predicted"/>
<sequence length="471" mass="51693">MRLSLLLVPVLSCLGKGDLLGIPTVPFKTSSDAALDLTLVHSIIVDSAYATARDPDGLTTIPPTLWEFAETFRDDLAGIGIKTTVTTGLKATNGAIFCTLDPDKSAFIDAAGRPTSEGYRLSVGSSGITISGASPLGVWWATRTVLQQAVLNDKKIAQGAGIDAPGWGERGMMLDVARHYYPADFLVEMCSYLSFWKQNVFHLHLSDHVWSQYLLNTHERAATLYAAFRVDPQDPSIAGLPRPANETYSPSVMENLQRKCALRGVTIVPELESPGHSIATTDWKPEIALGDFSMLNLSNPETLPTVKSYWKAVLPLFHSKVVHIGADEYDSNFIDLYTGFVNAMHDYIKQISGKAVRIWGTFPPSRSTKKVSKDVSVQHWQIGQDNALFDFINNGYNVLNSDDYFYLDVKYSDGGVYPVQLDISRVFNGAPGGGPFAPNIFDHANATNNPPRDNPNILGHLAVLWNDWGQK</sequence>
<protein>
    <submittedName>
        <fullName evidence="1">Uncharacterized protein</fullName>
    </submittedName>
</protein>
<name>A0ACC1MKJ2_9HYPO</name>
<accession>A0ACC1MKJ2</accession>
<keyword evidence="2" id="KW-1185">Reference proteome</keyword>
<evidence type="ECO:0000313" key="1">
    <source>
        <dbReference type="EMBL" id="KAJ2967187.1"/>
    </source>
</evidence>
<gene>
    <name evidence="1" type="ORF">NQ176_g9785</name>
</gene>
<organism evidence="1 2">
    <name type="scientific">Zarea fungicola</name>
    <dbReference type="NCBI Taxonomy" id="93591"/>
    <lineage>
        <taxon>Eukaryota</taxon>
        <taxon>Fungi</taxon>
        <taxon>Dikarya</taxon>
        <taxon>Ascomycota</taxon>
        <taxon>Pezizomycotina</taxon>
        <taxon>Sordariomycetes</taxon>
        <taxon>Hypocreomycetidae</taxon>
        <taxon>Hypocreales</taxon>
        <taxon>Cordycipitaceae</taxon>
        <taxon>Zarea</taxon>
    </lineage>
</organism>
<dbReference type="EMBL" id="JANJQO010002377">
    <property type="protein sequence ID" value="KAJ2967187.1"/>
    <property type="molecule type" value="Genomic_DNA"/>
</dbReference>